<dbReference type="InterPro" id="IPR053137">
    <property type="entry name" value="NLR-like"/>
</dbReference>
<dbReference type="PANTHER" id="PTHR46082">
    <property type="entry name" value="ATP/GTP-BINDING PROTEIN-RELATED"/>
    <property type="match status" value="1"/>
</dbReference>
<keyword evidence="1" id="KW-0802">TPR repeat</keyword>
<name>A0AAI9EA27_9PEZI</name>
<dbReference type="Gene3D" id="1.25.40.10">
    <property type="entry name" value="Tetratricopeptide repeat domain"/>
    <property type="match status" value="2"/>
</dbReference>
<feature type="repeat" description="TPR" evidence="1">
    <location>
        <begin position="273"/>
        <end position="306"/>
    </location>
</feature>
<keyword evidence="4" id="KW-1185">Reference proteome</keyword>
<evidence type="ECO:0000256" key="1">
    <source>
        <dbReference type="PROSITE-ProRule" id="PRU00339"/>
    </source>
</evidence>
<accession>A0AAI9EA27</accession>
<comment type="caution">
    <text evidence="3">The sequence shown here is derived from an EMBL/GenBank/DDBJ whole genome shotgun (WGS) entry which is preliminary data.</text>
</comment>
<dbReference type="InterPro" id="IPR011990">
    <property type="entry name" value="TPR-like_helical_dom_sf"/>
</dbReference>
<dbReference type="Proteomes" id="UP001296104">
    <property type="component" value="Unassembled WGS sequence"/>
</dbReference>
<dbReference type="EMBL" id="CAVMBE010000020">
    <property type="protein sequence ID" value="CAK3992683.1"/>
    <property type="molecule type" value="Genomic_DNA"/>
</dbReference>
<protein>
    <submittedName>
        <fullName evidence="3">Tetratricopeptide repeat domain</fullName>
    </submittedName>
</protein>
<dbReference type="AlphaFoldDB" id="A0AAI9EA27"/>
<dbReference type="InterPro" id="IPR019734">
    <property type="entry name" value="TPR_rpt"/>
</dbReference>
<sequence length="547" mass="61806">MVESRAGKQVQDLETLLPKLGGLPLALVQAGSYLAATGITVSEYVSYYDETWADLMRYQEQFPLQEYAERSVLTTWKMSYEQVRSTNALAARLLDLWAFLFRGDLWIELVLAGKDTVTQQDLREADPLLQATKLTLQHSVSILVQYSMVTMGTGSVRHSIHPVVHAWCAYNIETTTAEQQLLSTALRLVAAMAETLPEVGSPETGLRLAAHAKALGGRAEMLIEDDDEDISTECYDVALFLARWERSGEVEMLYLRALRGFEKALGAEHTSTLETFNNLGILYADQEKLVEAEEMFLRALRGKEKAYGAEHTSTLVTVNNLGTLYREQGKIVEAEEIYLRALRGYEKAYGAEHTSMLATVHNLGTLYREQGKIVEAEEMYLRALRGYEKAYGAEHTSILNTVNNLGVLYFHQGRIDEAEEMFLRALRGYEKAWGTEQEQSKQERTSTREVVFNLGVFYEDQGRIVEAKEMFSRALLGYRALQNPPQAQIDFLERKLASMQKAEEYSVARLDPEISTINPTLPQCPRSPSPHSDLLEKSAQRKRRRSS</sequence>
<evidence type="ECO:0000256" key="2">
    <source>
        <dbReference type="SAM" id="MobiDB-lite"/>
    </source>
</evidence>
<gene>
    <name evidence="3" type="ORF">LECACI_7A003995</name>
</gene>
<dbReference type="PANTHER" id="PTHR46082:SF6">
    <property type="entry name" value="AAA+ ATPASE DOMAIN-CONTAINING PROTEIN-RELATED"/>
    <property type="match status" value="1"/>
</dbReference>
<reference evidence="3" key="1">
    <citation type="submission" date="2023-11" db="EMBL/GenBank/DDBJ databases">
        <authorList>
            <person name="Alioto T."/>
            <person name="Alioto T."/>
            <person name="Gomez Garrido J."/>
        </authorList>
    </citation>
    <scope>NUCLEOTIDE SEQUENCE</scope>
</reference>
<dbReference type="PRINTS" id="PR00381">
    <property type="entry name" value="KINESINLIGHT"/>
</dbReference>
<dbReference type="SMART" id="SM00028">
    <property type="entry name" value="TPR"/>
    <property type="match status" value="5"/>
</dbReference>
<evidence type="ECO:0000313" key="3">
    <source>
        <dbReference type="EMBL" id="CAK3992683.1"/>
    </source>
</evidence>
<feature type="region of interest" description="Disordered" evidence="2">
    <location>
        <begin position="517"/>
        <end position="547"/>
    </location>
</feature>
<proteinExistence type="predicted"/>
<organism evidence="3 4">
    <name type="scientific">Lecanosticta acicola</name>
    <dbReference type="NCBI Taxonomy" id="111012"/>
    <lineage>
        <taxon>Eukaryota</taxon>
        <taxon>Fungi</taxon>
        <taxon>Dikarya</taxon>
        <taxon>Ascomycota</taxon>
        <taxon>Pezizomycotina</taxon>
        <taxon>Dothideomycetes</taxon>
        <taxon>Dothideomycetidae</taxon>
        <taxon>Mycosphaerellales</taxon>
        <taxon>Mycosphaerellaceae</taxon>
        <taxon>Lecanosticta</taxon>
    </lineage>
</organism>
<evidence type="ECO:0000313" key="4">
    <source>
        <dbReference type="Proteomes" id="UP001296104"/>
    </source>
</evidence>
<dbReference type="Pfam" id="PF13424">
    <property type="entry name" value="TPR_12"/>
    <property type="match status" value="2"/>
</dbReference>
<dbReference type="SUPFAM" id="SSF48452">
    <property type="entry name" value="TPR-like"/>
    <property type="match status" value="1"/>
</dbReference>
<feature type="repeat" description="TPR" evidence="1">
    <location>
        <begin position="399"/>
        <end position="432"/>
    </location>
</feature>
<dbReference type="PROSITE" id="PS50005">
    <property type="entry name" value="TPR"/>
    <property type="match status" value="2"/>
</dbReference>